<organism evidence="4 7">
    <name type="scientific">Dyadobacter helix</name>
    <dbReference type="NCBI Taxonomy" id="2822344"/>
    <lineage>
        <taxon>Bacteria</taxon>
        <taxon>Pseudomonadati</taxon>
        <taxon>Bacteroidota</taxon>
        <taxon>Cytophagia</taxon>
        <taxon>Cytophagales</taxon>
        <taxon>Spirosomataceae</taxon>
        <taxon>Dyadobacter</taxon>
    </lineage>
</organism>
<comment type="caution">
    <text evidence="4">The sequence shown here is derived from an EMBL/GenBank/DDBJ whole genome shotgun (WGS) entry which is preliminary data.</text>
</comment>
<comment type="similarity">
    <text evidence="1">Belongs to the transposase IS21/IS408/IS1162 family.</text>
</comment>
<dbReference type="GO" id="GO:0003676">
    <property type="term" value="F:nucleic acid binding"/>
    <property type="evidence" value="ECO:0007669"/>
    <property type="project" value="InterPro"/>
</dbReference>
<evidence type="ECO:0000313" key="5">
    <source>
        <dbReference type="EMBL" id="CAG5012980.1"/>
    </source>
</evidence>
<dbReference type="Pfam" id="PF22483">
    <property type="entry name" value="Mu-transpos_C_2"/>
    <property type="match status" value="1"/>
</dbReference>
<evidence type="ECO:0000313" key="6">
    <source>
        <dbReference type="EMBL" id="CAG5016832.1"/>
    </source>
</evidence>
<dbReference type="Gene3D" id="3.30.420.10">
    <property type="entry name" value="Ribonuclease H-like superfamily/Ribonuclease H"/>
    <property type="match status" value="1"/>
</dbReference>
<dbReference type="PANTHER" id="PTHR35004">
    <property type="entry name" value="TRANSPOSASE RV3428C-RELATED"/>
    <property type="match status" value="1"/>
</dbReference>
<name>A0A916N723_9BACT</name>
<dbReference type="EMBL" id="CAJRAF010000002">
    <property type="protein sequence ID" value="CAG5006570.1"/>
    <property type="molecule type" value="Genomic_DNA"/>
</dbReference>
<dbReference type="Proteomes" id="UP000680038">
    <property type="component" value="Unassembled WGS sequence"/>
</dbReference>
<evidence type="ECO:0000313" key="7">
    <source>
        <dbReference type="Proteomes" id="UP000680038"/>
    </source>
</evidence>
<dbReference type="PANTHER" id="PTHR35004:SF8">
    <property type="entry name" value="TRANSPOSASE RV3428C-RELATED"/>
    <property type="match status" value="1"/>
</dbReference>
<evidence type="ECO:0000259" key="2">
    <source>
        <dbReference type="PROSITE" id="PS50994"/>
    </source>
</evidence>
<keyword evidence="7" id="KW-1185">Reference proteome</keyword>
<dbReference type="NCBIfam" id="NF033546">
    <property type="entry name" value="transpos_IS21"/>
    <property type="match status" value="1"/>
</dbReference>
<reference evidence="4" key="1">
    <citation type="submission" date="2021-04" db="EMBL/GenBank/DDBJ databases">
        <authorList>
            <person name="Rodrigo-Torres L."/>
            <person name="Arahal R. D."/>
            <person name="Lucena T."/>
        </authorList>
    </citation>
    <scope>NUCLEOTIDE SEQUENCE</scope>
    <source>
        <strain evidence="4">CECT 9275</strain>
    </source>
</reference>
<dbReference type="InterPro" id="IPR001584">
    <property type="entry name" value="Integrase_cat-core"/>
</dbReference>
<sequence>MANKSLSMQKIRQILLLLSRGHSERSIAKQTQVSRPTIHHYSVIFSSAGSDYNYSTLMELTDQELNLLVEGGKSGKVQVPDLRKVHFFEQADYFISELRKVGVTRYLLWQEYLEAYPDGFQYSRFCELLDSAMSTRKPSMHLYHIPAELMEVDFAGSKLHYVDQDSGEVIECPVLVGVLPFSGYSFVQALVDASLPQVVSALNNMLDYLGGVPLNAISDNMKQWVSKTCRYEPTFPEMLQQWAVHNHIGLLATRPASPKDKASVENQVLITYRRIYALLRNTTFHSLAEINTGIMQKLEEHHRKNFQKKTYSRQELFVSQEQGLLQALPDTVYHLRHYTRGKVHKNYHVVIGEDWHFYSVPFTYVGKEVRIVYDSDHVEIYYGHGRIALHTRNFKSHGYSTQLEHMPENHKIIAQQKGWDPEYYLRKASENGPSTRAFFDELMKSKITIHQAYGPCLGILRLVKEHGGDRVEAACKRALQGHKYNYGVINTILENNMDLLAEASEAHSPIPAHNNLRGAENYKTK</sequence>
<gene>
    <name evidence="3" type="ORF">DYBT9275_01680</name>
    <name evidence="4" type="ORF">DYBT9275_03852</name>
    <name evidence="5" type="ORF">DYBT9275_05304</name>
    <name evidence="6" type="ORF">DYBT9275_05646</name>
</gene>
<dbReference type="GO" id="GO:0015074">
    <property type="term" value="P:DNA integration"/>
    <property type="evidence" value="ECO:0007669"/>
    <property type="project" value="InterPro"/>
</dbReference>
<dbReference type="AlphaFoldDB" id="A0A916N723"/>
<proteinExistence type="inferred from homology"/>
<dbReference type="PROSITE" id="PS50994">
    <property type="entry name" value="INTEGRASE"/>
    <property type="match status" value="1"/>
</dbReference>
<evidence type="ECO:0000313" key="4">
    <source>
        <dbReference type="EMBL" id="CAG5006570.1"/>
    </source>
</evidence>
<dbReference type="InterPro" id="IPR012337">
    <property type="entry name" value="RNaseH-like_sf"/>
</dbReference>
<evidence type="ECO:0000313" key="3">
    <source>
        <dbReference type="EMBL" id="CAG4995612.1"/>
    </source>
</evidence>
<dbReference type="EMBL" id="CAJRAF010000004">
    <property type="protein sequence ID" value="CAG5016832.1"/>
    <property type="molecule type" value="Genomic_DNA"/>
</dbReference>
<dbReference type="InterPro" id="IPR036397">
    <property type="entry name" value="RNaseH_sf"/>
</dbReference>
<evidence type="ECO:0000256" key="1">
    <source>
        <dbReference type="ARBA" id="ARBA00009277"/>
    </source>
</evidence>
<dbReference type="RefSeq" id="WP_310590060.1">
    <property type="nucleotide sequence ID" value="NZ_CAJRAF010000001.1"/>
</dbReference>
<dbReference type="EMBL" id="CAJRAF010000001">
    <property type="protein sequence ID" value="CAG4995612.1"/>
    <property type="molecule type" value="Genomic_DNA"/>
</dbReference>
<dbReference type="InterPro" id="IPR054353">
    <property type="entry name" value="IstA-like_C"/>
</dbReference>
<accession>A0A916N723</accession>
<protein>
    <submittedName>
        <fullName evidence="4">IS21 family transposase ISPpu7</fullName>
    </submittedName>
</protein>
<feature type="domain" description="Integrase catalytic" evidence="2">
    <location>
        <begin position="142"/>
        <end position="321"/>
    </location>
</feature>
<dbReference type="SUPFAM" id="SSF53098">
    <property type="entry name" value="Ribonuclease H-like"/>
    <property type="match status" value="1"/>
</dbReference>
<dbReference type="EMBL" id="CAJRAF010000002">
    <property type="protein sequence ID" value="CAG5012980.1"/>
    <property type="molecule type" value="Genomic_DNA"/>
</dbReference>